<dbReference type="EMBL" id="CAJJDP010000069">
    <property type="protein sequence ID" value="CAD8178215.1"/>
    <property type="molecule type" value="Genomic_DNA"/>
</dbReference>
<comment type="caution">
    <text evidence="1">The sequence shown here is derived from an EMBL/GenBank/DDBJ whole genome shotgun (WGS) entry which is preliminary data.</text>
</comment>
<name>A0A8S1VQ42_PAROT</name>
<protein>
    <submittedName>
        <fullName evidence="1">Uncharacterized protein</fullName>
    </submittedName>
</protein>
<accession>A0A8S1VQ42</accession>
<evidence type="ECO:0000313" key="1">
    <source>
        <dbReference type="EMBL" id="CAD8178215.1"/>
    </source>
</evidence>
<organism evidence="1 2">
    <name type="scientific">Paramecium octaurelia</name>
    <dbReference type="NCBI Taxonomy" id="43137"/>
    <lineage>
        <taxon>Eukaryota</taxon>
        <taxon>Sar</taxon>
        <taxon>Alveolata</taxon>
        <taxon>Ciliophora</taxon>
        <taxon>Intramacronucleata</taxon>
        <taxon>Oligohymenophorea</taxon>
        <taxon>Peniculida</taxon>
        <taxon>Parameciidae</taxon>
        <taxon>Paramecium</taxon>
    </lineage>
</organism>
<dbReference type="AlphaFoldDB" id="A0A8S1VQ42"/>
<proteinExistence type="predicted"/>
<sequence length="90" mass="10775">MSQEIVFNLNKSDILDQRNSSKLGLEKNQNLQKIFIRHFNLVQDQSNCCEYKYAVLLTYLRVIKQGMKEFRHEFYTIIFQQNISASQNRI</sequence>
<dbReference type="Proteomes" id="UP000683925">
    <property type="component" value="Unassembled WGS sequence"/>
</dbReference>
<reference evidence="1" key="1">
    <citation type="submission" date="2021-01" db="EMBL/GenBank/DDBJ databases">
        <authorList>
            <consortium name="Genoscope - CEA"/>
            <person name="William W."/>
        </authorList>
    </citation>
    <scope>NUCLEOTIDE SEQUENCE</scope>
</reference>
<evidence type="ECO:0000313" key="2">
    <source>
        <dbReference type="Proteomes" id="UP000683925"/>
    </source>
</evidence>
<gene>
    <name evidence="1" type="ORF">POCTA_138.1.T0700226</name>
</gene>
<keyword evidence="2" id="KW-1185">Reference proteome</keyword>